<reference evidence="1 2" key="1">
    <citation type="submission" date="2015-04" db="EMBL/GenBank/DDBJ databases">
        <title>Complete Genome Sequence of Kosmotoga pacifica SLHLJ1.</title>
        <authorList>
            <person name="Jiang L.J."/>
            <person name="Shao Z.Z."/>
            <person name="Jebbar M."/>
        </authorList>
    </citation>
    <scope>NUCLEOTIDE SEQUENCE [LARGE SCALE GENOMIC DNA]</scope>
    <source>
        <strain evidence="1 2">SLHLJ1</strain>
    </source>
</reference>
<name>A0A0G2ZDU5_9BACT</name>
<dbReference type="AlphaFoldDB" id="A0A0G2ZDU5"/>
<proteinExistence type="predicted"/>
<dbReference type="STRING" id="1330330.IX53_07825"/>
<accession>A0A0G2ZDU5</accession>
<dbReference type="RefSeq" id="WP_047754869.1">
    <property type="nucleotide sequence ID" value="NZ_CAJUHA010000017.1"/>
</dbReference>
<dbReference type="Proteomes" id="UP000035159">
    <property type="component" value="Chromosome"/>
</dbReference>
<keyword evidence="2" id="KW-1185">Reference proteome</keyword>
<dbReference type="EMBL" id="CP011232">
    <property type="protein sequence ID" value="AKI97734.1"/>
    <property type="molecule type" value="Genomic_DNA"/>
</dbReference>
<organism evidence="1 2">
    <name type="scientific">Kosmotoga pacifica</name>
    <dbReference type="NCBI Taxonomy" id="1330330"/>
    <lineage>
        <taxon>Bacteria</taxon>
        <taxon>Thermotogati</taxon>
        <taxon>Thermotogota</taxon>
        <taxon>Thermotogae</taxon>
        <taxon>Kosmotogales</taxon>
        <taxon>Kosmotogaceae</taxon>
        <taxon>Kosmotoga</taxon>
    </lineage>
</organism>
<protein>
    <submittedName>
        <fullName evidence="1">Uncharacterized protein</fullName>
    </submittedName>
</protein>
<dbReference type="KEGG" id="kpf:IX53_07825"/>
<sequence>MEREIFISKVLQVLKKCSTKDCKLWLAESHGRRWAYIGGYGEEYFLPPEKVVTFGKFAIFGENVTDEIRESLLKELGDLLEENDGKETL</sequence>
<evidence type="ECO:0000313" key="2">
    <source>
        <dbReference type="Proteomes" id="UP000035159"/>
    </source>
</evidence>
<gene>
    <name evidence="1" type="ORF">IX53_07825</name>
</gene>
<evidence type="ECO:0000313" key="1">
    <source>
        <dbReference type="EMBL" id="AKI97734.1"/>
    </source>
</evidence>
<dbReference type="OrthoDB" id="37674at2"/>